<organism evidence="3 4">
    <name type="scientific">Trypanosoma equiperdum</name>
    <dbReference type="NCBI Taxonomy" id="5694"/>
    <lineage>
        <taxon>Eukaryota</taxon>
        <taxon>Discoba</taxon>
        <taxon>Euglenozoa</taxon>
        <taxon>Kinetoplastea</taxon>
        <taxon>Metakinetoplastina</taxon>
        <taxon>Trypanosomatida</taxon>
        <taxon>Trypanosomatidae</taxon>
        <taxon>Trypanosoma</taxon>
    </lineage>
</organism>
<comment type="caution">
    <text evidence="3">The sequence shown here is derived from an EMBL/GenBank/DDBJ whole genome shotgun (WGS) entry which is preliminary data.</text>
</comment>
<evidence type="ECO:0000313" key="4">
    <source>
        <dbReference type="Proteomes" id="UP000195570"/>
    </source>
</evidence>
<feature type="coiled-coil region" evidence="1">
    <location>
        <begin position="41"/>
        <end position="73"/>
    </location>
</feature>
<evidence type="ECO:0000313" key="3">
    <source>
        <dbReference type="EMBL" id="SCU70921.1"/>
    </source>
</evidence>
<dbReference type="VEuPathDB" id="TriTrypDB:TEOVI_000249600"/>
<keyword evidence="4" id="KW-1185">Reference proteome</keyword>
<evidence type="ECO:0000256" key="2">
    <source>
        <dbReference type="SAM" id="MobiDB-lite"/>
    </source>
</evidence>
<proteinExistence type="predicted"/>
<name>A0A1G4IF23_TRYEQ</name>
<accession>A0A1G4IF23</accession>
<dbReference type="Proteomes" id="UP000195570">
    <property type="component" value="Unassembled WGS sequence"/>
</dbReference>
<dbReference type="EMBL" id="CZPT02001539">
    <property type="protein sequence ID" value="SCU70921.1"/>
    <property type="molecule type" value="Genomic_DNA"/>
</dbReference>
<protein>
    <submittedName>
        <fullName evidence="3">Uncharacterized protein</fullName>
    </submittedName>
</protein>
<feature type="compositionally biased region" description="Basic and acidic residues" evidence="2">
    <location>
        <begin position="235"/>
        <end position="249"/>
    </location>
</feature>
<sequence>MVRWGGPRFEFYFTRDFLNHEYLIKKEEAQRAAFIHSKREHERAKEDARFAEAEQKKAQLQEEAQRLMSAEVEEAARRAAAEAAAQNTAHARRLRRLKELAVPVIRGSSAHSAGSHGCVMYPTPKGVPLPMGRDRAPYTPGVDRHRIVPPPPEPGAHKPWQGSGTAWMTDKNNDWQKQYYFTKSKRPAETLRERRACIDKMERCHTNEGAAKKPPVNQDESPANDQREIPTFGTERQHDEMGSESESERPLSIFSHGSSNAPIRALGTQHMGDISTKEEVREFLRRYPTGVVPPRDRRAAPPNFNGMNLTELTSSLIKMQKCNLCGGHP</sequence>
<evidence type="ECO:0000256" key="1">
    <source>
        <dbReference type="SAM" id="Coils"/>
    </source>
</evidence>
<feature type="region of interest" description="Disordered" evidence="2">
    <location>
        <begin position="206"/>
        <end position="264"/>
    </location>
</feature>
<dbReference type="AlphaFoldDB" id="A0A1G4IF23"/>
<dbReference type="RefSeq" id="XP_067081666.1">
    <property type="nucleotide sequence ID" value="XM_067225565.1"/>
</dbReference>
<keyword evidence="1" id="KW-0175">Coiled coil</keyword>
<reference evidence="3" key="1">
    <citation type="submission" date="2016-09" db="EMBL/GenBank/DDBJ databases">
        <authorList>
            <person name="Hebert L."/>
            <person name="Moumen B."/>
        </authorList>
    </citation>
    <scope>NUCLEOTIDE SEQUENCE [LARGE SCALE GENOMIC DNA]</scope>
    <source>
        <strain evidence="3">OVI</strain>
    </source>
</reference>
<gene>
    <name evidence="3" type="ORF">TEOVI_000249600</name>
</gene>
<dbReference type="GeneID" id="92376436"/>